<dbReference type="InterPro" id="IPR058778">
    <property type="entry name" value="HTH_FAR1-11-like"/>
</dbReference>
<proteinExistence type="predicted"/>
<dbReference type="Proteomes" id="UP001372338">
    <property type="component" value="Unassembled WGS sequence"/>
</dbReference>
<evidence type="ECO:0000259" key="3">
    <source>
        <dbReference type="Pfam" id="PF26175"/>
    </source>
</evidence>
<protein>
    <recommendedName>
        <fullName evidence="6">Protein FAR1-RELATED SEQUENCE</fullName>
    </recommendedName>
</protein>
<comment type="caution">
    <text evidence="4">The sequence shown here is derived from an EMBL/GenBank/DDBJ whole genome shotgun (WGS) entry which is preliminary data.</text>
</comment>
<evidence type="ECO:0008006" key="6">
    <source>
        <dbReference type="Google" id="ProtNLM"/>
    </source>
</evidence>
<dbReference type="AlphaFoldDB" id="A0AAN9E9U0"/>
<accession>A0AAN9E9U0</accession>
<name>A0AAN9E9U0_CROPI</name>
<feature type="domain" description="FAR1" evidence="1">
    <location>
        <begin position="156"/>
        <end position="247"/>
    </location>
</feature>
<evidence type="ECO:0000313" key="5">
    <source>
        <dbReference type="Proteomes" id="UP001372338"/>
    </source>
</evidence>
<gene>
    <name evidence="4" type="ORF">RIF29_35089</name>
</gene>
<feature type="domain" description="FAR1-related sequence 11-like HTH-like" evidence="3">
    <location>
        <begin position="262"/>
        <end position="311"/>
    </location>
</feature>
<dbReference type="Pfam" id="PF10551">
    <property type="entry name" value="MULE"/>
    <property type="match status" value="1"/>
</dbReference>
<evidence type="ECO:0000259" key="1">
    <source>
        <dbReference type="Pfam" id="PF03101"/>
    </source>
</evidence>
<dbReference type="InterPro" id="IPR004330">
    <property type="entry name" value="FAR1_DNA_bnd_dom"/>
</dbReference>
<dbReference type="Pfam" id="PF26175">
    <property type="entry name" value="HTH_FAR1"/>
    <property type="match status" value="1"/>
</dbReference>
<evidence type="ECO:0000313" key="4">
    <source>
        <dbReference type="EMBL" id="KAK7251685.1"/>
    </source>
</evidence>
<dbReference type="Pfam" id="PF03101">
    <property type="entry name" value="FAR1"/>
    <property type="match status" value="1"/>
</dbReference>
<evidence type="ECO:0000259" key="2">
    <source>
        <dbReference type="Pfam" id="PF10551"/>
    </source>
</evidence>
<dbReference type="PANTHER" id="PTHR47718:SF15">
    <property type="entry name" value="PROTEIN FAR1-RELATED SEQUENCE 5-LIKE"/>
    <property type="match status" value="1"/>
</dbReference>
<organism evidence="4 5">
    <name type="scientific">Crotalaria pallida</name>
    <name type="common">Smooth rattlebox</name>
    <name type="synonym">Crotalaria striata</name>
    <dbReference type="NCBI Taxonomy" id="3830"/>
    <lineage>
        <taxon>Eukaryota</taxon>
        <taxon>Viridiplantae</taxon>
        <taxon>Streptophyta</taxon>
        <taxon>Embryophyta</taxon>
        <taxon>Tracheophyta</taxon>
        <taxon>Spermatophyta</taxon>
        <taxon>Magnoliopsida</taxon>
        <taxon>eudicotyledons</taxon>
        <taxon>Gunneridae</taxon>
        <taxon>Pentapetalae</taxon>
        <taxon>rosids</taxon>
        <taxon>fabids</taxon>
        <taxon>Fabales</taxon>
        <taxon>Fabaceae</taxon>
        <taxon>Papilionoideae</taxon>
        <taxon>50 kb inversion clade</taxon>
        <taxon>genistoids sensu lato</taxon>
        <taxon>core genistoids</taxon>
        <taxon>Crotalarieae</taxon>
        <taxon>Crotalaria</taxon>
    </lineage>
</organism>
<sequence length="505" mass="57706">MCKDLAIHYIKAISNTLAKHARTFEKQKEQLFHGSIATVTISIKANNLQFLSSPNQSQTLNLPLSQCSNPNISSSSYFLIKAEAVAMDKFVEDPVVNLDDDNSTADESGGEEHDELGYKNGLAEVNASGDQYKRITDLTTDDIWGLEFGSEEAAYQFYSRYARCTGFAVRKEAIGRDSAGNRNRRLYVCSRHGLRNSKYLTRVDRKRESRPLIRTKCLAKLQIRLDYGTLKWKVSSFVESQNHELTPSKYVHLIPRYRVMTAADKAQIDSLHSYGVRTCHIMRYMVAQKGGHANVGFVRKDLYNYLDVKKRVQVKDGDARTALSYLEGKANSDPMFYSKFVVEDGRLKHLFWADGGSRSDFQCFGDVLAFDTTYKRNKYNNPLVIFSGCNHHSQIVVFGCALVANESTETYKWVLDTFLDAMCHKHPKAIMTGSDHAMREAIKHVFPGASHRLCAWHLHNNAFEHVKDSDFLKEFKKAMYSNFTPDQFEEFWRKMIKKYGVENNT</sequence>
<dbReference type="EMBL" id="JAYWIO010000007">
    <property type="protein sequence ID" value="KAK7251685.1"/>
    <property type="molecule type" value="Genomic_DNA"/>
</dbReference>
<reference evidence="4 5" key="1">
    <citation type="submission" date="2024-01" db="EMBL/GenBank/DDBJ databases">
        <title>The genomes of 5 underutilized Papilionoideae crops provide insights into root nodulation and disease resistanc.</title>
        <authorList>
            <person name="Yuan L."/>
        </authorList>
    </citation>
    <scope>NUCLEOTIDE SEQUENCE [LARGE SCALE GENOMIC DNA]</scope>
    <source>
        <strain evidence="4">ZHUSHIDOU_FW_LH</strain>
        <tissue evidence="4">Leaf</tissue>
    </source>
</reference>
<keyword evidence="5" id="KW-1185">Reference proteome</keyword>
<dbReference type="InterPro" id="IPR018289">
    <property type="entry name" value="MULE_transposase_dom"/>
</dbReference>
<feature type="domain" description="MULE transposase" evidence="2">
    <location>
        <begin position="367"/>
        <end position="461"/>
    </location>
</feature>
<dbReference type="PANTHER" id="PTHR47718">
    <property type="entry name" value="OS01G0519700 PROTEIN"/>
    <property type="match status" value="1"/>
</dbReference>